<sequence>MTEWRPQRPSLKYHYPLNRVIHHRCRHQDHHHYITTTSDSRVTHPVPCPLPTLRTLLFSTETR</sequence>
<reference evidence="1 2" key="1">
    <citation type="submission" date="2019-05" db="EMBL/GenBank/DDBJ databases">
        <title>Another draft genome of Portunus trituberculatus and its Hox gene families provides insights of decapod evolution.</title>
        <authorList>
            <person name="Jeong J.-H."/>
            <person name="Song I."/>
            <person name="Kim S."/>
            <person name="Choi T."/>
            <person name="Kim D."/>
            <person name="Ryu S."/>
            <person name="Kim W."/>
        </authorList>
    </citation>
    <scope>NUCLEOTIDE SEQUENCE [LARGE SCALE GENOMIC DNA]</scope>
    <source>
        <tissue evidence="1">Muscle</tissue>
    </source>
</reference>
<protein>
    <submittedName>
        <fullName evidence="1">Uncharacterized protein</fullName>
    </submittedName>
</protein>
<keyword evidence="2" id="KW-1185">Reference proteome</keyword>
<dbReference type="AlphaFoldDB" id="A0A5B7GGG7"/>
<accession>A0A5B7GGG7</accession>
<dbReference type="Proteomes" id="UP000324222">
    <property type="component" value="Unassembled WGS sequence"/>
</dbReference>
<name>A0A5B7GGG7_PORTR</name>
<proteinExistence type="predicted"/>
<gene>
    <name evidence="1" type="ORF">E2C01_053399</name>
</gene>
<comment type="caution">
    <text evidence="1">The sequence shown here is derived from an EMBL/GenBank/DDBJ whole genome shotgun (WGS) entry which is preliminary data.</text>
</comment>
<evidence type="ECO:0000313" key="1">
    <source>
        <dbReference type="EMBL" id="MPC59380.1"/>
    </source>
</evidence>
<evidence type="ECO:0000313" key="2">
    <source>
        <dbReference type="Proteomes" id="UP000324222"/>
    </source>
</evidence>
<dbReference type="EMBL" id="VSRR010016516">
    <property type="protein sequence ID" value="MPC59380.1"/>
    <property type="molecule type" value="Genomic_DNA"/>
</dbReference>
<organism evidence="1 2">
    <name type="scientific">Portunus trituberculatus</name>
    <name type="common">Swimming crab</name>
    <name type="synonym">Neptunus trituberculatus</name>
    <dbReference type="NCBI Taxonomy" id="210409"/>
    <lineage>
        <taxon>Eukaryota</taxon>
        <taxon>Metazoa</taxon>
        <taxon>Ecdysozoa</taxon>
        <taxon>Arthropoda</taxon>
        <taxon>Crustacea</taxon>
        <taxon>Multicrustacea</taxon>
        <taxon>Malacostraca</taxon>
        <taxon>Eumalacostraca</taxon>
        <taxon>Eucarida</taxon>
        <taxon>Decapoda</taxon>
        <taxon>Pleocyemata</taxon>
        <taxon>Brachyura</taxon>
        <taxon>Eubrachyura</taxon>
        <taxon>Portunoidea</taxon>
        <taxon>Portunidae</taxon>
        <taxon>Portuninae</taxon>
        <taxon>Portunus</taxon>
    </lineage>
</organism>